<name>A0A419RQF2_9SPHN</name>
<dbReference type="PANTHER" id="PTHR43798">
    <property type="entry name" value="MONOACYLGLYCEROL LIPASE"/>
    <property type="match status" value="1"/>
</dbReference>
<dbReference type="OrthoDB" id="9791366at2"/>
<evidence type="ECO:0000259" key="2">
    <source>
        <dbReference type="Pfam" id="PF12697"/>
    </source>
</evidence>
<dbReference type="SUPFAM" id="SSF53474">
    <property type="entry name" value="alpha/beta-Hydrolases"/>
    <property type="match status" value="1"/>
</dbReference>
<proteinExistence type="predicted"/>
<dbReference type="GO" id="GO:0016787">
    <property type="term" value="F:hydrolase activity"/>
    <property type="evidence" value="ECO:0007669"/>
    <property type="project" value="UniProtKB-KW"/>
</dbReference>
<sequence length="286" mass="31776">MGDQAYRDGSWQSGDGLTLHFRDYPGRDDRPLILCIPGLTRNVRDFEPVAEAFAGEWRIICVDLRGRGKSDYAKDAASYTPAQYVQDIAALFEQEKLERVVAVGTSLGGIVSMLWAAQTPERFAGVVLNDIGPTIEEEGLARIRDYVGQGRSFPTWMHAARALRETNLLAYPDYATQDWLRLAKRLMVVGGSGRITFDYDMRIAEPFSDPPAEPFDMWPVYAKLDDTPVLALRGELSDILSHETLARMERELPNVDAVTVPRVGHAPTLEEPEAQAAIARLLGKVA</sequence>
<dbReference type="Gene3D" id="3.40.50.1820">
    <property type="entry name" value="alpha/beta hydrolase"/>
    <property type="match status" value="1"/>
</dbReference>
<dbReference type="InterPro" id="IPR000073">
    <property type="entry name" value="AB_hydrolase_1"/>
</dbReference>
<keyword evidence="4" id="KW-1185">Reference proteome</keyword>
<evidence type="ECO:0000313" key="3">
    <source>
        <dbReference type="EMBL" id="RJY08023.1"/>
    </source>
</evidence>
<dbReference type="EMBL" id="RAHX01000001">
    <property type="protein sequence ID" value="RJY08023.1"/>
    <property type="molecule type" value="Genomic_DNA"/>
</dbReference>
<dbReference type="GO" id="GO:0016020">
    <property type="term" value="C:membrane"/>
    <property type="evidence" value="ECO:0007669"/>
    <property type="project" value="TreeGrafter"/>
</dbReference>
<gene>
    <name evidence="3" type="ORF">D6201_00430</name>
</gene>
<dbReference type="RefSeq" id="WP_120046913.1">
    <property type="nucleotide sequence ID" value="NZ_RAHX01000001.1"/>
</dbReference>
<keyword evidence="1 3" id="KW-0378">Hydrolase</keyword>
<evidence type="ECO:0000256" key="1">
    <source>
        <dbReference type="ARBA" id="ARBA00022801"/>
    </source>
</evidence>
<evidence type="ECO:0000313" key="4">
    <source>
        <dbReference type="Proteomes" id="UP000285232"/>
    </source>
</evidence>
<dbReference type="AlphaFoldDB" id="A0A419RQF2"/>
<reference evidence="3 4" key="1">
    <citation type="journal article" date="2017" name="Int. J. Syst. Evol. Microbiol.">
        <title>Erythrobacter aquimixticola sp. nov., isolated from the junction between the ocean and a freshwater spring.</title>
        <authorList>
            <person name="Park S."/>
            <person name="Jung Y.T."/>
            <person name="Choi S.J."/>
            <person name="Yoon J.H."/>
        </authorList>
    </citation>
    <scope>NUCLEOTIDE SEQUENCE [LARGE SCALE GENOMIC DNA]</scope>
    <source>
        <strain evidence="3 4">JSSK-14</strain>
    </source>
</reference>
<dbReference type="InterPro" id="IPR029058">
    <property type="entry name" value="AB_hydrolase_fold"/>
</dbReference>
<accession>A0A419RQF2</accession>
<dbReference type="Proteomes" id="UP000285232">
    <property type="component" value="Unassembled WGS sequence"/>
</dbReference>
<organism evidence="3 4">
    <name type="scientific">Aurantiacibacter aquimixticola</name>
    <dbReference type="NCBI Taxonomy" id="1958945"/>
    <lineage>
        <taxon>Bacteria</taxon>
        <taxon>Pseudomonadati</taxon>
        <taxon>Pseudomonadota</taxon>
        <taxon>Alphaproteobacteria</taxon>
        <taxon>Sphingomonadales</taxon>
        <taxon>Erythrobacteraceae</taxon>
        <taxon>Aurantiacibacter</taxon>
    </lineage>
</organism>
<comment type="caution">
    <text evidence="3">The sequence shown here is derived from an EMBL/GenBank/DDBJ whole genome shotgun (WGS) entry which is preliminary data.</text>
</comment>
<protein>
    <submittedName>
        <fullName evidence="3">Alpha/beta hydrolase</fullName>
    </submittedName>
</protein>
<dbReference type="InterPro" id="IPR050266">
    <property type="entry name" value="AB_hydrolase_sf"/>
</dbReference>
<dbReference type="Pfam" id="PF12697">
    <property type="entry name" value="Abhydrolase_6"/>
    <property type="match status" value="1"/>
</dbReference>
<feature type="domain" description="AB hydrolase-1" evidence="2">
    <location>
        <begin position="33"/>
        <end position="277"/>
    </location>
</feature>
<dbReference type="PRINTS" id="PR00111">
    <property type="entry name" value="ABHYDROLASE"/>
</dbReference>
<dbReference type="PANTHER" id="PTHR43798:SF31">
    <property type="entry name" value="AB HYDROLASE SUPERFAMILY PROTEIN YCLE"/>
    <property type="match status" value="1"/>
</dbReference>